<evidence type="ECO:0000313" key="5">
    <source>
        <dbReference type="EMBL" id="AHM04787.1"/>
    </source>
</evidence>
<dbReference type="Gene3D" id="3.30.428.10">
    <property type="entry name" value="HIT-like"/>
    <property type="match status" value="1"/>
</dbReference>
<dbReference type="STRING" id="1294273.roselon_02464"/>
<dbReference type="GO" id="GO:0016787">
    <property type="term" value="F:hydrolase activity"/>
    <property type="evidence" value="ECO:0007669"/>
    <property type="project" value="UniProtKB-KW"/>
</dbReference>
<dbReference type="InterPro" id="IPR019808">
    <property type="entry name" value="Histidine_triad_CS"/>
</dbReference>
<protein>
    <submittedName>
        <fullName evidence="5">Diadenosine tetraphosphate (Ap4A) hydrolase and other HIT family hydrolase</fullName>
    </submittedName>
</protein>
<feature type="domain" description="HIT" evidence="4">
    <location>
        <begin position="10"/>
        <end position="124"/>
    </location>
</feature>
<feature type="active site" description="Tele-AMP-histidine intermediate" evidence="1">
    <location>
        <position position="110"/>
    </location>
</feature>
<evidence type="ECO:0000259" key="4">
    <source>
        <dbReference type="PROSITE" id="PS51084"/>
    </source>
</evidence>
<dbReference type="HOGENOM" id="CLU_056776_8_1_5"/>
<evidence type="ECO:0000256" key="1">
    <source>
        <dbReference type="PIRSR" id="PIRSR601310-1"/>
    </source>
</evidence>
<evidence type="ECO:0000313" key="6">
    <source>
        <dbReference type="Proteomes" id="UP000019593"/>
    </source>
</evidence>
<dbReference type="PANTHER" id="PTHR23089">
    <property type="entry name" value="HISTIDINE TRIAD HIT PROTEIN"/>
    <property type="match status" value="1"/>
</dbReference>
<evidence type="ECO:0000256" key="3">
    <source>
        <dbReference type="PROSITE-ProRule" id="PRU00464"/>
    </source>
</evidence>
<gene>
    <name evidence="5" type="ORF">roselon_02464</name>
</gene>
<proteinExistence type="predicted"/>
<sequence>MAYAYDDQNIFARILRGEIPNSTVMETDHTLAFNDIAPQAPVHVLVIPKGAYVTLDHFAAQASEAEIVDFHRVVARICADLEVAPGMGGAGYRVISNAGGDGVQEVPHYHLHILGGRPLGRMLAKAV</sequence>
<dbReference type="SUPFAM" id="SSF54197">
    <property type="entry name" value="HIT-like"/>
    <property type="match status" value="1"/>
</dbReference>
<dbReference type="Proteomes" id="UP000019593">
    <property type="component" value="Chromosome"/>
</dbReference>
<dbReference type="OrthoDB" id="9784774at2"/>
<dbReference type="PRINTS" id="PR00332">
    <property type="entry name" value="HISTRIAD"/>
</dbReference>
<accession>W8S3K6</accession>
<dbReference type="PATRIC" id="fig|1294273.3.peg.2435"/>
<keyword evidence="5" id="KW-0378">Hydrolase</keyword>
<name>W8S3K6_9RHOB</name>
<dbReference type="eggNOG" id="COG0537">
    <property type="taxonomic scope" value="Bacteria"/>
</dbReference>
<dbReference type="CDD" id="cd01276">
    <property type="entry name" value="PKCI_related"/>
    <property type="match status" value="1"/>
</dbReference>
<dbReference type="KEGG" id="red:roselon_02464"/>
<dbReference type="AlphaFoldDB" id="W8S3K6"/>
<dbReference type="InterPro" id="IPR001310">
    <property type="entry name" value="Histidine_triad_HIT"/>
</dbReference>
<reference evidence="5 6" key="1">
    <citation type="submission" date="2013-03" db="EMBL/GenBank/DDBJ databases">
        <authorList>
            <person name="Fiebig A."/>
            <person name="Goeker M."/>
            <person name="Klenk H.-P.P."/>
        </authorList>
    </citation>
    <scope>NUCLEOTIDE SEQUENCE [LARGE SCALE GENOMIC DNA]</scope>
    <source>
        <strain evidence="6">DSM 19469</strain>
    </source>
</reference>
<dbReference type="PROSITE" id="PS00892">
    <property type="entry name" value="HIT_1"/>
    <property type="match status" value="1"/>
</dbReference>
<dbReference type="InterPro" id="IPR011146">
    <property type="entry name" value="HIT-like"/>
</dbReference>
<feature type="short sequence motif" description="Histidine triad motif" evidence="2 3">
    <location>
        <begin position="108"/>
        <end position="112"/>
    </location>
</feature>
<keyword evidence="6" id="KW-1185">Reference proteome</keyword>
<dbReference type="Pfam" id="PF01230">
    <property type="entry name" value="HIT"/>
    <property type="match status" value="1"/>
</dbReference>
<dbReference type="InterPro" id="IPR036265">
    <property type="entry name" value="HIT-like_sf"/>
</dbReference>
<dbReference type="PROSITE" id="PS51084">
    <property type="entry name" value="HIT_2"/>
    <property type="match status" value="1"/>
</dbReference>
<evidence type="ECO:0000256" key="2">
    <source>
        <dbReference type="PIRSR" id="PIRSR601310-3"/>
    </source>
</evidence>
<organism evidence="5 6">
    <name type="scientific">Roseicyclus elongatus DSM 19469</name>
    <dbReference type="NCBI Taxonomy" id="1294273"/>
    <lineage>
        <taxon>Bacteria</taxon>
        <taxon>Pseudomonadati</taxon>
        <taxon>Pseudomonadota</taxon>
        <taxon>Alphaproteobacteria</taxon>
        <taxon>Rhodobacterales</taxon>
        <taxon>Roseobacteraceae</taxon>
        <taxon>Roseicyclus</taxon>
    </lineage>
</organism>
<dbReference type="RefSeq" id="WP_025312532.1">
    <property type="nucleotide sequence ID" value="NZ_CP004372.1"/>
</dbReference>
<dbReference type="EMBL" id="CP004372">
    <property type="protein sequence ID" value="AHM04787.1"/>
    <property type="molecule type" value="Genomic_DNA"/>
</dbReference>